<gene>
    <name evidence="1" type="ORF">EVJ58_g2499</name>
</gene>
<evidence type="ECO:0000313" key="2">
    <source>
        <dbReference type="Proteomes" id="UP000298390"/>
    </source>
</evidence>
<dbReference type="EMBL" id="SEKV01000093">
    <property type="protein sequence ID" value="TFY64608.1"/>
    <property type="molecule type" value="Genomic_DNA"/>
</dbReference>
<name>A0A4Y9YSC8_9APHY</name>
<reference evidence="1 2" key="1">
    <citation type="submission" date="2019-01" db="EMBL/GenBank/DDBJ databases">
        <title>Genome sequencing of the rare red list fungi Fomitopsis rosea.</title>
        <authorList>
            <person name="Buettner E."/>
            <person name="Kellner H."/>
        </authorList>
    </citation>
    <scope>NUCLEOTIDE SEQUENCE [LARGE SCALE GENOMIC DNA]</scope>
    <source>
        <strain evidence="1 2">DSM 105464</strain>
    </source>
</reference>
<comment type="caution">
    <text evidence="1">The sequence shown here is derived from an EMBL/GenBank/DDBJ whole genome shotgun (WGS) entry which is preliminary data.</text>
</comment>
<organism evidence="1 2">
    <name type="scientific">Rhodofomes roseus</name>
    <dbReference type="NCBI Taxonomy" id="34475"/>
    <lineage>
        <taxon>Eukaryota</taxon>
        <taxon>Fungi</taxon>
        <taxon>Dikarya</taxon>
        <taxon>Basidiomycota</taxon>
        <taxon>Agaricomycotina</taxon>
        <taxon>Agaricomycetes</taxon>
        <taxon>Polyporales</taxon>
        <taxon>Rhodofomes</taxon>
    </lineage>
</organism>
<evidence type="ECO:0000313" key="1">
    <source>
        <dbReference type="EMBL" id="TFY64608.1"/>
    </source>
</evidence>
<sequence>MSTANIRDGLPYLRPEVLTEVNGDIVDAAGSFSELINDHSYKAKMADVARIMRWAAEALMHYDSALEDTIRDIWKGARASRGFEEEIHFLETSSFEEHRQNQGAASDFYKELCVQCARKNDWTALLSTGIYCAIVLIFEA</sequence>
<dbReference type="Proteomes" id="UP000298390">
    <property type="component" value="Unassembled WGS sequence"/>
</dbReference>
<accession>A0A4Y9YSC8</accession>
<proteinExistence type="predicted"/>
<dbReference type="AlphaFoldDB" id="A0A4Y9YSC8"/>
<protein>
    <submittedName>
        <fullName evidence="1">Uncharacterized protein</fullName>
    </submittedName>
</protein>